<accession>A0A2N3VGS3</accession>
<keyword evidence="3" id="KW-0963">Cytoplasm</keyword>
<sequence length="254" mass="28534">MSQGQWQFSALGFTVLWRAADRDVLPYPLQTQANAVTVDEYDRLWQDEAQRILPMFDHSLDAAVRILLEPEARFEFAGYGDGEKLRSFAAVRGQQAVLVEQQRVPLDHEGGDIRMSLLEIEQLPDKLLARLPKTGAANGDVFSMNSNDLDEETPYDPWAADRRTPQQKADEFFGRTRSTLVYVAGYPGAAIDNRPQHGQGFHVMDFPDGRYLVTERGSMIEARPGDAGDARASLVRLMKSALAIYREGNEPAYR</sequence>
<dbReference type="AlphaFoldDB" id="A0A2N3VGS3"/>
<keyword evidence="6" id="KW-1185">Reference proteome</keyword>
<evidence type="ECO:0000313" key="5">
    <source>
        <dbReference type="EMBL" id="PKV80824.1"/>
    </source>
</evidence>
<keyword evidence="4" id="KW-0143">Chaperone</keyword>
<reference evidence="5 6" key="1">
    <citation type="submission" date="2017-12" db="EMBL/GenBank/DDBJ databases">
        <title>Sequencing the genomes of 1000 Actinobacteria strains.</title>
        <authorList>
            <person name="Klenk H.-P."/>
        </authorList>
    </citation>
    <scope>NUCLEOTIDE SEQUENCE [LARGE SCALE GENOMIC DNA]</scope>
    <source>
        <strain evidence="5 6">DSM 44489</strain>
    </source>
</reference>
<dbReference type="OrthoDB" id="4532341at2"/>
<dbReference type="EMBL" id="PJMW01000002">
    <property type="protein sequence ID" value="PKV80824.1"/>
    <property type="molecule type" value="Genomic_DNA"/>
</dbReference>
<comment type="caution">
    <text evidence="5">The sequence shown here is derived from an EMBL/GenBank/DDBJ whole genome shotgun (WGS) entry which is preliminary data.</text>
</comment>
<protein>
    <submittedName>
        <fullName evidence="5">ESAT-6 protein secretion system EspG family protein</fullName>
    </submittedName>
</protein>
<proteinExistence type="inferred from homology"/>
<evidence type="ECO:0000256" key="1">
    <source>
        <dbReference type="ARBA" id="ARBA00004496"/>
    </source>
</evidence>
<evidence type="ECO:0000256" key="3">
    <source>
        <dbReference type="ARBA" id="ARBA00022490"/>
    </source>
</evidence>
<dbReference type="Pfam" id="PF14011">
    <property type="entry name" value="ESX-1_EspG"/>
    <property type="match status" value="1"/>
</dbReference>
<dbReference type="InterPro" id="IPR025734">
    <property type="entry name" value="EspG"/>
</dbReference>
<evidence type="ECO:0000313" key="6">
    <source>
        <dbReference type="Proteomes" id="UP000233766"/>
    </source>
</evidence>
<gene>
    <name evidence="5" type="ORF">ATK86_5257</name>
</gene>
<dbReference type="Proteomes" id="UP000233766">
    <property type="component" value="Unassembled WGS sequence"/>
</dbReference>
<evidence type="ECO:0000256" key="2">
    <source>
        <dbReference type="ARBA" id="ARBA00006411"/>
    </source>
</evidence>
<dbReference type="RefSeq" id="WP_101466678.1">
    <property type="nucleotide sequence ID" value="NZ_PJMW01000002.1"/>
</dbReference>
<organism evidence="5 6">
    <name type="scientific">Nocardia fluminea</name>
    <dbReference type="NCBI Taxonomy" id="134984"/>
    <lineage>
        <taxon>Bacteria</taxon>
        <taxon>Bacillati</taxon>
        <taxon>Actinomycetota</taxon>
        <taxon>Actinomycetes</taxon>
        <taxon>Mycobacteriales</taxon>
        <taxon>Nocardiaceae</taxon>
        <taxon>Nocardia</taxon>
    </lineage>
</organism>
<comment type="similarity">
    <text evidence="2">Belongs to the EspG family.</text>
</comment>
<evidence type="ECO:0000256" key="4">
    <source>
        <dbReference type="ARBA" id="ARBA00023186"/>
    </source>
</evidence>
<name>A0A2N3VGS3_9NOCA</name>
<comment type="subcellular location">
    <subcellularLocation>
        <location evidence="1">Cytoplasm</location>
    </subcellularLocation>
</comment>